<proteinExistence type="predicted"/>
<organism evidence="2 3">
    <name type="scientific">Saezia sanguinis</name>
    <dbReference type="NCBI Taxonomy" id="1965230"/>
    <lineage>
        <taxon>Bacteria</taxon>
        <taxon>Pseudomonadati</taxon>
        <taxon>Pseudomonadota</taxon>
        <taxon>Betaproteobacteria</taxon>
        <taxon>Burkholderiales</taxon>
        <taxon>Saeziaceae</taxon>
        <taxon>Saezia</taxon>
    </lineage>
</organism>
<evidence type="ECO:0000256" key="1">
    <source>
        <dbReference type="SAM" id="SignalP"/>
    </source>
</evidence>
<keyword evidence="3" id="KW-1185">Reference proteome</keyword>
<reference evidence="2 3" key="1">
    <citation type="submission" date="2018-01" db="EMBL/GenBank/DDBJ databases">
        <title>Saezia sanguinis gen. nov., sp. nov., in the order Burkholderiales isolated from human blood.</title>
        <authorList>
            <person name="Medina-Pascual M.J."/>
            <person name="Valdezate S."/>
            <person name="Monzon S."/>
            <person name="Cuesta I."/>
            <person name="Carrasco G."/>
            <person name="Villalon P."/>
            <person name="Saez-Nieto J.A."/>
        </authorList>
    </citation>
    <scope>NUCLEOTIDE SEQUENCE [LARGE SCALE GENOMIC DNA]</scope>
    <source>
        <strain evidence="2 3">CNM695-12</strain>
    </source>
</reference>
<dbReference type="Pfam" id="PF07661">
    <property type="entry name" value="MORN_2"/>
    <property type="match status" value="1"/>
</dbReference>
<dbReference type="Gene3D" id="3.90.930.1">
    <property type="match status" value="1"/>
</dbReference>
<dbReference type="RefSeq" id="WP_126980009.1">
    <property type="nucleotide sequence ID" value="NZ_PQSP01000004.1"/>
</dbReference>
<evidence type="ECO:0000313" key="3">
    <source>
        <dbReference type="Proteomes" id="UP000286947"/>
    </source>
</evidence>
<dbReference type="SUPFAM" id="SSF82185">
    <property type="entry name" value="Histone H3 K4-specific methyltransferase SET7/9 N-terminal domain"/>
    <property type="match status" value="1"/>
</dbReference>
<sequence length="171" mass="18944" precursor="true">MKRFLAVWLCSLALMAGASAQTGGFQMDQAATAAAAWKVGQVTAKGAVDMGEDDPVPVYRKFLGVTTEGFFLVQDFYQQSDKKLTDPFQLELAQHVDSVELLGVVIVGPFVSWHPNGQMASRGAFRGGMEMMDGKWQWWHTNGKLSGEAMYRDGVEESVRYWDEQGNPVDE</sequence>
<evidence type="ECO:0008006" key="4">
    <source>
        <dbReference type="Google" id="ProtNLM"/>
    </source>
</evidence>
<comment type="caution">
    <text evidence="2">The sequence shown here is derived from an EMBL/GenBank/DDBJ whole genome shotgun (WGS) entry which is preliminary data.</text>
</comment>
<dbReference type="EMBL" id="PQSP01000004">
    <property type="protein sequence ID" value="RUS66523.1"/>
    <property type="molecule type" value="Genomic_DNA"/>
</dbReference>
<dbReference type="InterPro" id="IPR011652">
    <property type="entry name" value="MORN_2"/>
</dbReference>
<dbReference type="OrthoDB" id="8640908at2"/>
<keyword evidence="1" id="KW-0732">Signal</keyword>
<feature type="signal peptide" evidence="1">
    <location>
        <begin position="1"/>
        <end position="20"/>
    </location>
</feature>
<protein>
    <recommendedName>
        <fullName evidence="4">Antitoxin YwqK</fullName>
    </recommendedName>
</protein>
<feature type="chain" id="PRO_5019512869" description="Antitoxin YwqK" evidence="1">
    <location>
        <begin position="21"/>
        <end position="171"/>
    </location>
</feature>
<gene>
    <name evidence="2" type="ORF">CUZ56_01803</name>
</gene>
<evidence type="ECO:0000313" key="2">
    <source>
        <dbReference type="EMBL" id="RUS66523.1"/>
    </source>
</evidence>
<dbReference type="AlphaFoldDB" id="A0A433SCQ1"/>
<name>A0A433SCQ1_9BURK</name>
<accession>A0A433SCQ1</accession>
<dbReference type="Proteomes" id="UP000286947">
    <property type="component" value="Unassembled WGS sequence"/>
</dbReference>